<evidence type="ECO:0000256" key="8">
    <source>
        <dbReference type="RuleBase" id="RU361123"/>
    </source>
</evidence>
<dbReference type="SMART" id="SM00656">
    <property type="entry name" value="Amb_all"/>
    <property type="match status" value="1"/>
</dbReference>
<dbReference type="InterPro" id="IPR018082">
    <property type="entry name" value="AmbAllergen"/>
</dbReference>
<keyword evidence="7 8" id="KW-0456">Lyase</keyword>
<dbReference type="InterPro" id="IPR002022">
    <property type="entry name" value="Pec_lyase"/>
</dbReference>
<evidence type="ECO:0000256" key="5">
    <source>
        <dbReference type="ARBA" id="ARBA00022729"/>
    </source>
</evidence>
<sequence>MTIHFLLLFLLAILSLLMFIPTSTSPVQDPELIVGQVLKAIDITRYRLSTPSCSASNPIDGCWSCDQNWNNKRQQLADCGIGFGKNAIGGKDGPIYVVTNPKDDPWMPEPGTLRYGVMQDEPLWIIFSQDMVITLKQELIIKSFKTIDGRGAIIRIARGSGITIKHVSNIIIHGIQIHDCQGDGVSIRRSTHIWIDHCFFSNCTDGLIDATHGSTAITISNNYMSHHDKVMLLGHSDSCTQDTGMQVTVAFNRFGEGLIQRMPRCRHGYFHVVSNDYSGWEMYAIGGSAAPTIISQGNRFIAPKSNKEVTKHFGVPHEEWKKWNWTSAGDLLLNGARFTTSGTTSKTSTSNGYGASIKTLSSSVASLTRGAGILDCRTGRRCYPTPFRLV</sequence>
<evidence type="ECO:0000256" key="4">
    <source>
        <dbReference type="ARBA" id="ARBA00022723"/>
    </source>
</evidence>
<evidence type="ECO:0000313" key="10">
    <source>
        <dbReference type="EMBL" id="KAK9715161.1"/>
    </source>
</evidence>
<dbReference type="SUPFAM" id="SSF51126">
    <property type="entry name" value="Pectin lyase-like"/>
    <property type="match status" value="1"/>
</dbReference>
<comment type="catalytic activity">
    <reaction evidence="1 8">
        <text>Eliminative cleavage of (1-&gt;4)-alpha-D-galacturonan to give oligosaccharides with 4-deoxy-alpha-D-galact-4-enuronosyl groups at their non-reducing ends.</text>
        <dbReference type="EC" id="4.2.2.2"/>
    </reaction>
</comment>
<dbReference type="EMBL" id="JBDFQZ010000006">
    <property type="protein sequence ID" value="KAK9715161.1"/>
    <property type="molecule type" value="Genomic_DNA"/>
</dbReference>
<accession>A0AAW1K9X8</accession>
<feature type="domain" description="Pectate lyase" evidence="9">
    <location>
        <begin position="130"/>
        <end position="306"/>
    </location>
</feature>
<evidence type="ECO:0000256" key="6">
    <source>
        <dbReference type="ARBA" id="ARBA00022837"/>
    </source>
</evidence>
<evidence type="ECO:0000256" key="1">
    <source>
        <dbReference type="ARBA" id="ARBA00000695"/>
    </source>
</evidence>
<dbReference type="Gene3D" id="2.160.20.10">
    <property type="entry name" value="Single-stranded right-handed beta-helix, Pectin lyase-like"/>
    <property type="match status" value="1"/>
</dbReference>
<protein>
    <recommendedName>
        <fullName evidence="3 8">Pectate lyase</fullName>
        <ecNumber evidence="3 8">4.2.2.2</ecNumber>
    </recommendedName>
</protein>
<dbReference type="PANTHER" id="PTHR31683:SF164">
    <property type="entry name" value="PECTATE LYASE 5-RELATED"/>
    <property type="match status" value="1"/>
</dbReference>
<dbReference type="InterPro" id="IPR012334">
    <property type="entry name" value="Pectin_lyas_fold"/>
</dbReference>
<dbReference type="AlphaFoldDB" id="A0AAW1K9X8"/>
<dbReference type="PRINTS" id="PR00807">
    <property type="entry name" value="AMBALLERGEN"/>
</dbReference>
<dbReference type="InterPro" id="IPR045032">
    <property type="entry name" value="PEL"/>
</dbReference>
<evidence type="ECO:0000313" key="11">
    <source>
        <dbReference type="Proteomes" id="UP001443914"/>
    </source>
</evidence>
<comment type="similarity">
    <text evidence="8">Belongs to the polysaccharide lyase 1 family.</text>
</comment>
<keyword evidence="4 8" id="KW-0479">Metal-binding</keyword>
<organism evidence="10 11">
    <name type="scientific">Saponaria officinalis</name>
    <name type="common">Common soapwort</name>
    <name type="synonym">Lychnis saponaria</name>
    <dbReference type="NCBI Taxonomy" id="3572"/>
    <lineage>
        <taxon>Eukaryota</taxon>
        <taxon>Viridiplantae</taxon>
        <taxon>Streptophyta</taxon>
        <taxon>Embryophyta</taxon>
        <taxon>Tracheophyta</taxon>
        <taxon>Spermatophyta</taxon>
        <taxon>Magnoliopsida</taxon>
        <taxon>eudicotyledons</taxon>
        <taxon>Gunneridae</taxon>
        <taxon>Pentapetalae</taxon>
        <taxon>Caryophyllales</taxon>
        <taxon>Caryophyllaceae</taxon>
        <taxon>Caryophylleae</taxon>
        <taxon>Saponaria</taxon>
    </lineage>
</organism>
<comment type="cofactor">
    <cofactor evidence="8">
        <name>Ca(2+)</name>
        <dbReference type="ChEBI" id="CHEBI:29108"/>
    </cofactor>
    <text evidence="8">Binds 1 Ca(2+) ion. Required for its activity.</text>
</comment>
<dbReference type="GO" id="GO:0046872">
    <property type="term" value="F:metal ion binding"/>
    <property type="evidence" value="ECO:0007669"/>
    <property type="project" value="UniProtKB-KW"/>
</dbReference>
<dbReference type="GO" id="GO:0030570">
    <property type="term" value="F:pectate lyase activity"/>
    <property type="evidence" value="ECO:0007669"/>
    <property type="project" value="UniProtKB-EC"/>
</dbReference>
<evidence type="ECO:0000256" key="3">
    <source>
        <dbReference type="ARBA" id="ARBA00012272"/>
    </source>
</evidence>
<keyword evidence="11" id="KW-1185">Reference proteome</keyword>
<evidence type="ECO:0000256" key="7">
    <source>
        <dbReference type="ARBA" id="ARBA00023239"/>
    </source>
</evidence>
<comment type="pathway">
    <text evidence="2 8">Glycan metabolism; pectin degradation; 2-dehydro-3-deoxy-D-gluconate from pectin: step 2/5.</text>
</comment>
<proteinExistence type="inferred from homology"/>
<dbReference type="PANTHER" id="PTHR31683">
    <property type="entry name" value="PECTATE LYASE 18-RELATED"/>
    <property type="match status" value="1"/>
</dbReference>
<reference evidence="10" key="1">
    <citation type="submission" date="2024-03" db="EMBL/GenBank/DDBJ databases">
        <title>WGS assembly of Saponaria officinalis var. Norfolk2.</title>
        <authorList>
            <person name="Jenkins J."/>
            <person name="Shu S."/>
            <person name="Grimwood J."/>
            <person name="Barry K."/>
            <person name="Goodstein D."/>
            <person name="Schmutz J."/>
            <person name="Leebens-Mack J."/>
            <person name="Osbourn A."/>
        </authorList>
    </citation>
    <scope>NUCLEOTIDE SEQUENCE [LARGE SCALE GENOMIC DNA]</scope>
    <source>
        <strain evidence="10">JIC</strain>
    </source>
</reference>
<feature type="signal peptide" evidence="8">
    <location>
        <begin position="1"/>
        <end position="24"/>
    </location>
</feature>
<evidence type="ECO:0000256" key="2">
    <source>
        <dbReference type="ARBA" id="ARBA00005220"/>
    </source>
</evidence>
<name>A0AAW1K9X8_SAPOF</name>
<keyword evidence="6 8" id="KW-0106">Calcium</keyword>
<dbReference type="EC" id="4.2.2.2" evidence="3 8"/>
<feature type="chain" id="PRO_5043112207" description="Pectate lyase" evidence="8">
    <location>
        <begin position="25"/>
        <end position="390"/>
    </location>
</feature>
<evidence type="ECO:0000259" key="9">
    <source>
        <dbReference type="SMART" id="SM00656"/>
    </source>
</evidence>
<dbReference type="Proteomes" id="UP001443914">
    <property type="component" value="Unassembled WGS sequence"/>
</dbReference>
<gene>
    <name evidence="10" type="ORF">RND81_06G146700</name>
</gene>
<comment type="caution">
    <text evidence="10">The sequence shown here is derived from an EMBL/GenBank/DDBJ whole genome shotgun (WGS) entry which is preliminary data.</text>
</comment>
<keyword evidence="5 8" id="KW-0732">Signal</keyword>
<dbReference type="InterPro" id="IPR011050">
    <property type="entry name" value="Pectin_lyase_fold/virulence"/>
</dbReference>
<dbReference type="Pfam" id="PF00544">
    <property type="entry name" value="Pectate_lyase_4"/>
    <property type="match status" value="1"/>
</dbReference>